<feature type="transmembrane region" description="Helical" evidence="7">
    <location>
        <begin position="109"/>
        <end position="131"/>
    </location>
</feature>
<evidence type="ECO:0000256" key="2">
    <source>
        <dbReference type="ARBA" id="ARBA00022448"/>
    </source>
</evidence>
<keyword evidence="10" id="KW-1185">Reference proteome</keyword>
<evidence type="ECO:0000256" key="4">
    <source>
        <dbReference type="ARBA" id="ARBA00022692"/>
    </source>
</evidence>
<evidence type="ECO:0000256" key="6">
    <source>
        <dbReference type="ARBA" id="ARBA00023136"/>
    </source>
</evidence>
<dbReference type="PANTHER" id="PTHR43744">
    <property type="entry name" value="ABC TRANSPORTER PERMEASE PROTEIN MG189-RELATED-RELATED"/>
    <property type="match status" value="1"/>
</dbReference>
<dbReference type="CDD" id="cd06261">
    <property type="entry name" value="TM_PBP2"/>
    <property type="match status" value="1"/>
</dbReference>
<dbReference type="PANTHER" id="PTHR43744:SF9">
    <property type="entry name" value="POLYGALACTURONAN_RHAMNOGALACTURONAN TRANSPORT SYSTEM PERMEASE PROTEIN YTCP"/>
    <property type="match status" value="1"/>
</dbReference>
<feature type="domain" description="ABC transmembrane type-1" evidence="8">
    <location>
        <begin position="74"/>
        <end position="278"/>
    </location>
</feature>
<dbReference type="RefSeq" id="WP_212966666.1">
    <property type="nucleotide sequence ID" value="NZ_BORB01000024.1"/>
</dbReference>
<evidence type="ECO:0000256" key="7">
    <source>
        <dbReference type="RuleBase" id="RU363032"/>
    </source>
</evidence>
<dbReference type="InterPro" id="IPR000515">
    <property type="entry name" value="MetI-like"/>
</dbReference>
<dbReference type="PROSITE" id="PS50928">
    <property type="entry name" value="ABC_TM1"/>
    <property type="match status" value="1"/>
</dbReference>
<keyword evidence="3" id="KW-1003">Cell membrane</keyword>
<dbReference type="EMBL" id="BORB01000024">
    <property type="protein sequence ID" value="GIN58469.1"/>
    <property type="molecule type" value="Genomic_DNA"/>
</dbReference>
<feature type="transmembrane region" description="Helical" evidence="7">
    <location>
        <begin position="259"/>
        <end position="278"/>
    </location>
</feature>
<feature type="transmembrane region" description="Helical" evidence="7">
    <location>
        <begin position="12"/>
        <end position="34"/>
    </location>
</feature>
<protein>
    <submittedName>
        <fullName evidence="9">Sugar ABC transporter permease</fullName>
    </submittedName>
</protein>
<keyword evidence="2 7" id="KW-0813">Transport</keyword>
<dbReference type="InterPro" id="IPR035906">
    <property type="entry name" value="MetI-like_sf"/>
</dbReference>
<comment type="subcellular location">
    <subcellularLocation>
        <location evidence="1 7">Cell membrane</location>
        <topology evidence="1 7">Multi-pass membrane protein</topology>
    </subcellularLocation>
</comment>
<keyword evidence="6 7" id="KW-0472">Membrane</keyword>
<sequence length="293" mass="33454">MVKESLGDRIFGFFVYVILSVVAIIVIYPLLYVLSASFSDPSSILKGEIWLLPKGFTFDSYIKVFQNEKILIGYRNTIFYTVFGVLINLFLSIMIAYPLSRKDFVGRHLITIFLVFTMFFSGGMIPTYLLIKDLGMLNTIWAVLIPGAVSVYNVIIIRTFFQSIPEELRESSEIDGCSTMQYLIRILLPLSKPIIAVMVLFYGVSHWNAFFDALIYLTDQNKFPLQLFLRDMLIKEDMGDMAQVTDDTMARYLMQIEGIKYSVVIVASLPMLVLYPFLQKYFVKGVMIGALKG</sequence>
<keyword evidence="5 7" id="KW-1133">Transmembrane helix</keyword>
<evidence type="ECO:0000313" key="9">
    <source>
        <dbReference type="EMBL" id="GIN58469.1"/>
    </source>
</evidence>
<evidence type="ECO:0000313" key="10">
    <source>
        <dbReference type="Proteomes" id="UP000679950"/>
    </source>
</evidence>
<keyword evidence="4 7" id="KW-0812">Transmembrane</keyword>
<evidence type="ECO:0000256" key="1">
    <source>
        <dbReference type="ARBA" id="ARBA00004651"/>
    </source>
</evidence>
<evidence type="ECO:0000259" key="8">
    <source>
        <dbReference type="PROSITE" id="PS50928"/>
    </source>
</evidence>
<proteinExistence type="inferred from homology"/>
<feature type="transmembrane region" description="Helical" evidence="7">
    <location>
        <begin position="137"/>
        <end position="161"/>
    </location>
</feature>
<evidence type="ECO:0000256" key="5">
    <source>
        <dbReference type="ARBA" id="ARBA00022989"/>
    </source>
</evidence>
<dbReference type="Pfam" id="PF00528">
    <property type="entry name" value="BPD_transp_1"/>
    <property type="match status" value="1"/>
</dbReference>
<feature type="transmembrane region" description="Helical" evidence="7">
    <location>
        <begin position="78"/>
        <end position="97"/>
    </location>
</feature>
<comment type="similarity">
    <text evidence="7">Belongs to the binding-protein-dependent transport system permease family.</text>
</comment>
<feature type="transmembrane region" description="Helical" evidence="7">
    <location>
        <begin position="182"/>
        <end position="204"/>
    </location>
</feature>
<evidence type="ECO:0000256" key="3">
    <source>
        <dbReference type="ARBA" id="ARBA00022475"/>
    </source>
</evidence>
<organism evidence="9 10">
    <name type="scientific">Lederbergia ruris</name>
    <dbReference type="NCBI Taxonomy" id="217495"/>
    <lineage>
        <taxon>Bacteria</taxon>
        <taxon>Bacillati</taxon>
        <taxon>Bacillota</taxon>
        <taxon>Bacilli</taxon>
        <taxon>Bacillales</taxon>
        <taxon>Bacillaceae</taxon>
        <taxon>Lederbergia</taxon>
    </lineage>
</organism>
<reference evidence="9 10" key="1">
    <citation type="submission" date="2021-03" db="EMBL/GenBank/DDBJ databases">
        <title>Antimicrobial resistance genes in bacteria isolated from Japanese honey, and their potential for conferring macrolide and lincosamide resistance in the American foulbrood pathogen Paenibacillus larvae.</title>
        <authorList>
            <person name="Okamoto M."/>
            <person name="Kumagai M."/>
            <person name="Kanamori H."/>
            <person name="Takamatsu D."/>
        </authorList>
    </citation>
    <scope>NUCLEOTIDE SEQUENCE [LARGE SCALE GENOMIC DNA]</scope>
    <source>
        <strain evidence="9 10">J8TS2</strain>
    </source>
</reference>
<gene>
    <name evidence="9" type="ORF">J8TS2_27880</name>
</gene>
<dbReference type="Gene3D" id="1.10.3720.10">
    <property type="entry name" value="MetI-like"/>
    <property type="match status" value="1"/>
</dbReference>
<comment type="caution">
    <text evidence="9">The sequence shown here is derived from an EMBL/GenBank/DDBJ whole genome shotgun (WGS) entry which is preliminary data.</text>
</comment>
<dbReference type="SUPFAM" id="SSF161098">
    <property type="entry name" value="MetI-like"/>
    <property type="match status" value="1"/>
</dbReference>
<name>A0ABQ4KLV1_9BACI</name>
<accession>A0ABQ4KLV1</accession>
<dbReference type="Proteomes" id="UP000679950">
    <property type="component" value="Unassembled WGS sequence"/>
</dbReference>